<dbReference type="Gene3D" id="2.170.260.10">
    <property type="entry name" value="paz domain"/>
    <property type="match status" value="1"/>
</dbReference>
<feature type="compositionally biased region" description="Pro residues" evidence="1">
    <location>
        <begin position="45"/>
        <end position="65"/>
    </location>
</feature>
<dbReference type="SUPFAM" id="SSF53098">
    <property type="entry name" value="Ribonuclease H-like"/>
    <property type="match status" value="1"/>
</dbReference>
<accession>A0A8S4G4P3</accession>
<comment type="caution">
    <text evidence="4">The sequence shown here is derived from an EMBL/GenBank/DDBJ whole genome shotgun (WGS) entry which is preliminary data.</text>
</comment>
<dbReference type="Pfam" id="PF16486">
    <property type="entry name" value="ArgoN"/>
    <property type="match status" value="1"/>
</dbReference>
<evidence type="ECO:0000313" key="5">
    <source>
        <dbReference type="Proteomes" id="UP000653454"/>
    </source>
</evidence>
<dbReference type="InterPro" id="IPR032472">
    <property type="entry name" value="ArgoL2"/>
</dbReference>
<dbReference type="PANTHER" id="PTHR22891">
    <property type="entry name" value="EUKARYOTIC TRANSLATION INITIATION FACTOR 2C"/>
    <property type="match status" value="1"/>
</dbReference>
<dbReference type="InterPro" id="IPR036397">
    <property type="entry name" value="RNaseH_sf"/>
</dbReference>
<dbReference type="PROSITE" id="PS50821">
    <property type="entry name" value="PAZ"/>
    <property type="match status" value="1"/>
</dbReference>
<feature type="compositionally biased region" description="Low complexity" evidence="1">
    <location>
        <begin position="34"/>
        <end position="44"/>
    </location>
</feature>
<evidence type="ECO:0000259" key="2">
    <source>
        <dbReference type="PROSITE" id="PS50821"/>
    </source>
</evidence>
<dbReference type="Proteomes" id="UP000653454">
    <property type="component" value="Unassembled WGS sequence"/>
</dbReference>
<dbReference type="SUPFAM" id="SSF101690">
    <property type="entry name" value="PAZ domain"/>
    <property type="match status" value="1"/>
</dbReference>
<dbReference type="Pfam" id="PF16488">
    <property type="entry name" value="ArgoL2"/>
    <property type="match status" value="1"/>
</dbReference>
<dbReference type="AlphaFoldDB" id="A0A8S4G4P3"/>
<feature type="domain" description="Piwi" evidence="3">
    <location>
        <begin position="709"/>
        <end position="1009"/>
    </location>
</feature>
<dbReference type="Pfam" id="PF02170">
    <property type="entry name" value="PAZ"/>
    <property type="match status" value="1"/>
</dbReference>
<name>A0A8S4G4P3_PLUXY</name>
<feature type="compositionally biased region" description="Polar residues" evidence="1">
    <location>
        <begin position="207"/>
        <end position="216"/>
    </location>
</feature>
<dbReference type="PROSITE" id="PS50822">
    <property type="entry name" value="PIWI"/>
    <property type="match status" value="1"/>
</dbReference>
<dbReference type="GO" id="GO:0003723">
    <property type="term" value="F:RNA binding"/>
    <property type="evidence" value="ECO:0007669"/>
    <property type="project" value="InterPro"/>
</dbReference>
<evidence type="ECO:0000256" key="1">
    <source>
        <dbReference type="SAM" id="MobiDB-lite"/>
    </source>
</evidence>
<dbReference type="CDD" id="cd04657">
    <property type="entry name" value="Piwi_ago-like"/>
    <property type="match status" value="1"/>
</dbReference>
<proteinExistence type="predicted"/>
<organism evidence="4 5">
    <name type="scientific">Plutella xylostella</name>
    <name type="common">Diamondback moth</name>
    <name type="synonym">Plutella maculipennis</name>
    <dbReference type="NCBI Taxonomy" id="51655"/>
    <lineage>
        <taxon>Eukaryota</taxon>
        <taxon>Metazoa</taxon>
        <taxon>Ecdysozoa</taxon>
        <taxon>Arthropoda</taxon>
        <taxon>Hexapoda</taxon>
        <taxon>Insecta</taxon>
        <taxon>Pterygota</taxon>
        <taxon>Neoptera</taxon>
        <taxon>Endopterygota</taxon>
        <taxon>Lepidoptera</taxon>
        <taxon>Glossata</taxon>
        <taxon>Ditrysia</taxon>
        <taxon>Yponomeutoidea</taxon>
        <taxon>Plutellidae</taxon>
        <taxon>Plutella</taxon>
    </lineage>
</organism>
<dbReference type="Pfam" id="PF08699">
    <property type="entry name" value="ArgoL1"/>
    <property type="match status" value="1"/>
</dbReference>
<dbReference type="InterPro" id="IPR032474">
    <property type="entry name" value="Argonaute_N"/>
</dbReference>
<dbReference type="Pfam" id="PF02171">
    <property type="entry name" value="Piwi"/>
    <property type="match status" value="1"/>
</dbReference>
<dbReference type="GO" id="GO:0034587">
    <property type="term" value="P:piRNA processing"/>
    <property type="evidence" value="ECO:0007669"/>
    <property type="project" value="UniProtKB-ARBA"/>
</dbReference>
<feature type="compositionally biased region" description="Pro residues" evidence="1">
    <location>
        <begin position="180"/>
        <end position="205"/>
    </location>
</feature>
<dbReference type="SMR" id="A0A8S4G4P3"/>
<dbReference type="InterPro" id="IPR014811">
    <property type="entry name" value="ArgoL1"/>
</dbReference>
<dbReference type="InterPro" id="IPR045246">
    <property type="entry name" value="Piwi_ago-like"/>
</dbReference>
<protein>
    <submittedName>
        <fullName evidence="4">(diamondback moth) hypothetical protein</fullName>
    </submittedName>
</protein>
<feature type="region of interest" description="Disordered" evidence="1">
    <location>
        <begin position="1"/>
        <end position="219"/>
    </location>
</feature>
<dbReference type="Gene3D" id="3.30.420.10">
    <property type="entry name" value="Ribonuclease H-like superfamily/Ribonuclease H"/>
    <property type="match status" value="1"/>
</dbReference>
<keyword evidence="5" id="KW-1185">Reference proteome</keyword>
<evidence type="ECO:0000313" key="4">
    <source>
        <dbReference type="EMBL" id="CAG9135239.1"/>
    </source>
</evidence>
<dbReference type="InterPro" id="IPR012337">
    <property type="entry name" value="RNaseH-like_sf"/>
</dbReference>
<dbReference type="SMART" id="SM01163">
    <property type="entry name" value="DUF1785"/>
    <property type="match status" value="1"/>
</dbReference>
<feature type="compositionally biased region" description="Basic residues" evidence="1">
    <location>
        <begin position="93"/>
        <end position="104"/>
    </location>
</feature>
<feature type="compositionally biased region" description="Pro residues" evidence="1">
    <location>
        <begin position="113"/>
        <end position="130"/>
    </location>
</feature>
<gene>
    <name evidence="4" type="ORF">PLXY2_LOCUS13488</name>
</gene>
<reference evidence="4" key="1">
    <citation type="submission" date="2020-11" db="EMBL/GenBank/DDBJ databases">
        <authorList>
            <person name="Whiteford S."/>
        </authorList>
    </citation>
    <scope>NUCLEOTIDE SEQUENCE</scope>
</reference>
<dbReference type="CDD" id="cd02846">
    <property type="entry name" value="PAZ_argonaute_like"/>
    <property type="match status" value="1"/>
</dbReference>
<feature type="domain" description="PAZ" evidence="2">
    <location>
        <begin position="429"/>
        <end position="549"/>
    </location>
</feature>
<dbReference type="InterPro" id="IPR003165">
    <property type="entry name" value="Piwi"/>
</dbReference>
<dbReference type="InterPro" id="IPR036085">
    <property type="entry name" value="PAZ_dom_sf"/>
</dbReference>
<dbReference type="Gene3D" id="3.40.50.2300">
    <property type="match status" value="1"/>
</dbReference>
<feature type="compositionally biased region" description="Low complexity" evidence="1">
    <location>
        <begin position="131"/>
        <end position="142"/>
    </location>
</feature>
<evidence type="ECO:0000259" key="3">
    <source>
        <dbReference type="PROSITE" id="PS50822"/>
    </source>
</evidence>
<dbReference type="InterPro" id="IPR003100">
    <property type="entry name" value="PAZ_dom"/>
</dbReference>
<sequence>MGRGKKKGGKKSEGDDVEAATQGLSSLELSAAGPSQATSQSVAAPPAPAPAPAPAAAPAPVPASAPTPAVEKPATDEMAGGDDTEGGLGLGGPKRKRPPRKKKGPAQASADGPPGPAGGPAPGGPGPSGPAPVAQAAAARPAMPGPPGFAAQSPTGPPPQPWGGAPVRAQSPPSAGPWRSQPPPQQQARPPPAAYAPPRQAPHPQPTSSLPPNASRKSIEKSRYSIPAKILGNRVPCRKVQLITNYLAMKIKPMKIHRYDVIFTPDKPKKFLPRAFQAAMQKFFPKIVVAFDQTKNFYSVDPLPKVMQTERYTCKVELQDDYGKTLNFEMSFKGTGIVDFQTLNTYMNEGGTTLNPPTEAIQCVDVVLRQGTLQSYIKAGRQFFKRPNNPILLGDGLEMWTGLFQSAIFTSRPFINIDVAHKGFPIQQSMLSAIQSFRLDPTKNLTTQRGRNLENFLVYLKGLKVVASLAGDTGRNAVKRDFIVNGIVDPANQQKFLYTDDNKKQSTITVEQYFRLKGCRLQYPNLNCVWVGPRDRSVYYPMEILDVAYGQVRLRQLNETQLQTMVREAATPPHIRKEKIHEVIRAMKYSTNPYFEKFGLQISDQFTSVEGKVLFAPKLEYGCNKTVNPIRGAWNYERLLAGAQLEAWGLIAVEVDAYNANAEALEREIKNQGEQMGMLVRPALMRQFNVPARDLEKVMSAALEKRLQLLVVVVSSRTRDVYSQVKKIAEKRVGLLTQCIKDNTAVRKLNPQTVRNILLKVNSKLSGINQALHATSLPACMARGNTMVVGADVTHPSPDQSTLPSIAAVTASIDKRCFKYNIEFSIQTPKKEIIVEFEDIMVDHLQMYRKAQGALPAKIYVFRDGVSEGQFAQVMNTELQAVYAAYARLSGGTGRPEVLFMLVQKRHHTRLFPAGDSKFNVEPGTVVDSLIVHPRELDFYLVSHHAIKGTARPTRYHAVCNDGGVPHDEIEQLTYYLCHLYSRCSRSVSYPTPTYYAHLACIRARQLTYNERFDNAELEKKPVRFRVLPQVQQRNPMFFV</sequence>
<dbReference type="EMBL" id="CAJHNJ030000098">
    <property type="protein sequence ID" value="CAG9135239.1"/>
    <property type="molecule type" value="Genomic_DNA"/>
</dbReference>
<dbReference type="SMART" id="SM00950">
    <property type="entry name" value="Piwi"/>
    <property type="match status" value="1"/>
</dbReference>